<dbReference type="PANTHER" id="PTHR42760:SF133">
    <property type="entry name" value="3-OXOACYL-[ACYL-CARRIER-PROTEIN] REDUCTASE"/>
    <property type="match status" value="1"/>
</dbReference>
<dbReference type="PRINTS" id="PR00081">
    <property type="entry name" value="GDHRDH"/>
</dbReference>
<dbReference type="GO" id="GO:0016616">
    <property type="term" value="F:oxidoreductase activity, acting on the CH-OH group of donors, NAD or NADP as acceptor"/>
    <property type="evidence" value="ECO:0007669"/>
    <property type="project" value="TreeGrafter"/>
</dbReference>
<dbReference type="PROSITE" id="PS00061">
    <property type="entry name" value="ADH_SHORT"/>
    <property type="match status" value="1"/>
</dbReference>
<dbReference type="InterPro" id="IPR036291">
    <property type="entry name" value="NAD(P)-bd_dom_sf"/>
</dbReference>
<dbReference type="GO" id="GO:0006633">
    <property type="term" value="P:fatty acid biosynthetic process"/>
    <property type="evidence" value="ECO:0007669"/>
    <property type="project" value="TreeGrafter"/>
</dbReference>
<dbReference type="SMART" id="SM00822">
    <property type="entry name" value="PKS_KR"/>
    <property type="match status" value="1"/>
</dbReference>
<dbReference type="SUPFAM" id="SSF51735">
    <property type="entry name" value="NAD(P)-binding Rossmann-fold domains"/>
    <property type="match status" value="1"/>
</dbReference>
<comment type="similarity">
    <text evidence="1">Belongs to the short-chain dehydrogenases/reductases (SDR) family.</text>
</comment>
<accession>A0A6J6GT85</accession>
<evidence type="ECO:0000313" key="4">
    <source>
        <dbReference type="EMBL" id="CAB4603480.1"/>
    </source>
</evidence>
<reference evidence="4" key="1">
    <citation type="submission" date="2020-05" db="EMBL/GenBank/DDBJ databases">
        <authorList>
            <person name="Chiriac C."/>
            <person name="Salcher M."/>
            <person name="Ghai R."/>
            <person name="Kavagutti S V."/>
        </authorList>
    </citation>
    <scope>NUCLEOTIDE SEQUENCE</scope>
</reference>
<proteinExistence type="inferred from homology"/>
<dbReference type="EMBL" id="CAEZUL010000104">
    <property type="protein sequence ID" value="CAB4603480.1"/>
    <property type="molecule type" value="Genomic_DNA"/>
</dbReference>
<gene>
    <name evidence="4" type="ORF">UFOPK1808_00935</name>
</gene>
<evidence type="ECO:0000259" key="3">
    <source>
        <dbReference type="SMART" id="SM00822"/>
    </source>
</evidence>
<dbReference type="InterPro" id="IPR020904">
    <property type="entry name" value="Sc_DH/Rdtase_CS"/>
</dbReference>
<dbReference type="InterPro" id="IPR002347">
    <property type="entry name" value="SDR_fam"/>
</dbReference>
<evidence type="ECO:0000256" key="1">
    <source>
        <dbReference type="ARBA" id="ARBA00006484"/>
    </source>
</evidence>
<dbReference type="Gene3D" id="3.40.50.720">
    <property type="entry name" value="NAD(P)-binding Rossmann-like Domain"/>
    <property type="match status" value="1"/>
</dbReference>
<name>A0A6J6GT85_9ZZZZ</name>
<dbReference type="InterPro" id="IPR057326">
    <property type="entry name" value="KR_dom"/>
</dbReference>
<keyword evidence="2" id="KW-0560">Oxidoreductase</keyword>
<feature type="domain" description="Ketoreductase" evidence="3">
    <location>
        <begin position="31"/>
        <end position="216"/>
    </location>
</feature>
<dbReference type="FunFam" id="3.40.50.720:FF:000084">
    <property type="entry name" value="Short-chain dehydrogenase reductase"/>
    <property type="match status" value="1"/>
</dbReference>
<organism evidence="4">
    <name type="scientific">freshwater metagenome</name>
    <dbReference type="NCBI Taxonomy" id="449393"/>
    <lineage>
        <taxon>unclassified sequences</taxon>
        <taxon>metagenomes</taxon>
        <taxon>ecological metagenomes</taxon>
    </lineage>
</organism>
<dbReference type="GO" id="GO:0048038">
    <property type="term" value="F:quinone binding"/>
    <property type="evidence" value="ECO:0007669"/>
    <property type="project" value="TreeGrafter"/>
</dbReference>
<dbReference type="PANTHER" id="PTHR42760">
    <property type="entry name" value="SHORT-CHAIN DEHYDROGENASES/REDUCTASES FAMILY MEMBER"/>
    <property type="match status" value="1"/>
</dbReference>
<evidence type="ECO:0000256" key="2">
    <source>
        <dbReference type="ARBA" id="ARBA00023002"/>
    </source>
</evidence>
<sequence>MGSKAISTRRCALSDAGYGAPMADIFDLHGKVALVTGGNGGIGLGMARGLASRGCDIAIWGTNASKNATARAELEAMGVRVADFICDVGDQEQVKASFAATVEALGRVDSCFVNAGVGGHAESFVSMTDDEWHRVMRVNLDGAFYTAQVAVQHMVAAGNGGAVVFTTSGSAYYGQARGQHYGASKAGVISMMKAIAVEHARHGIRCNAILPGWIESDMTQAALGWDTFIAKVLPRVPMRRWGDPNDFSGIAAYFASDASKYHTGDVITIDGGYHSF</sequence>
<dbReference type="Pfam" id="PF13561">
    <property type="entry name" value="adh_short_C2"/>
    <property type="match status" value="1"/>
</dbReference>
<protein>
    <submittedName>
        <fullName evidence="4">Unannotated protein</fullName>
    </submittedName>
</protein>
<dbReference type="AlphaFoldDB" id="A0A6J6GT85"/>